<dbReference type="RefSeq" id="WP_164679302.1">
    <property type="nucleotide sequence ID" value="NZ_CP049057.1"/>
</dbReference>
<dbReference type="Proteomes" id="UP000505306">
    <property type="component" value="Chromosome"/>
</dbReference>
<sequence>MSNTLEKKESAKYANIDMDKFKFDFNLFVPSSENSSSTNEEEKEA</sequence>
<keyword evidence="2" id="KW-1185">Reference proteome</keyword>
<protein>
    <submittedName>
        <fullName evidence="1">Uncharacterized protein</fullName>
    </submittedName>
</protein>
<name>A0A6G6GL84_9FLAO</name>
<reference evidence="1 2" key="1">
    <citation type="submission" date="2020-02" db="EMBL/GenBank/DDBJ databases">
        <title>Complete genome sequence of Flavobacteriaceae bacterium.</title>
        <authorList>
            <person name="Kim S.-J."/>
            <person name="Kim Y.-S."/>
            <person name="Kim K.-H."/>
        </authorList>
    </citation>
    <scope>NUCLEOTIDE SEQUENCE [LARGE SCALE GENOMIC DNA]</scope>
    <source>
        <strain evidence="1 2">RR4-40</strain>
    </source>
</reference>
<organism evidence="1 2">
    <name type="scientific">Rasiella rasia</name>
    <dbReference type="NCBI Taxonomy" id="2744027"/>
    <lineage>
        <taxon>Bacteria</taxon>
        <taxon>Pseudomonadati</taxon>
        <taxon>Bacteroidota</taxon>
        <taxon>Flavobacteriia</taxon>
        <taxon>Flavobacteriales</taxon>
        <taxon>Flavobacteriaceae</taxon>
        <taxon>Rasiella</taxon>
    </lineage>
</organism>
<gene>
    <name evidence="1" type="ORF">G5B37_06785</name>
</gene>
<dbReference type="AlphaFoldDB" id="A0A6G6GL84"/>
<evidence type="ECO:0000313" key="2">
    <source>
        <dbReference type="Proteomes" id="UP000505306"/>
    </source>
</evidence>
<dbReference type="EMBL" id="CP049057">
    <property type="protein sequence ID" value="QIE59277.1"/>
    <property type="molecule type" value="Genomic_DNA"/>
</dbReference>
<accession>A0A6G6GL84</accession>
<evidence type="ECO:0000313" key="1">
    <source>
        <dbReference type="EMBL" id="QIE59277.1"/>
    </source>
</evidence>
<dbReference type="KEGG" id="mgel:G5B37_06785"/>
<proteinExistence type="predicted"/>